<accession>A0A1M2W5C9</accession>
<dbReference type="Gene3D" id="1.25.10.10">
    <property type="entry name" value="Leucine-rich Repeat Variant"/>
    <property type="match status" value="1"/>
</dbReference>
<dbReference type="PANTHER" id="PTHR10527">
    <property type="entry name" value="IMPORTIN BETA"/>
    <property type="match status" value="1"/>
</dbReference>
<evidence type="ECO:0000256" key="2">
    <source>
        <dbReference type="ARBA" id="ARBA00022448"/>
    </source>
</evidence>
<organism evidence="7 8">
    <name type="scientific">Trametes pubescens</name>
    <name type="common">White-rot fungus</name>
    <dbReference type="NCBI Taxonomy" id="154538"/>
    <lineage>
        <taxon>Eukaryota</taxon>
        <taxon>Fungi</taxon>
        <taxon>Dikarya</taxon>
        <taxon>Basidiomycota</taxon>
        <taxon>Agaricomycotina</taxon>
        <taxon>Agaricomycetes</taxon>
        <taxon>Polyporales</taxon>
        <taxon>Polyporaceae</taxon>
        <taxon>Trametes</taxon>
    </lineage>
</organism>
<proteinExistence type="predicted"/>
<sequence length="865" mass="96371">MASWTPQRPLLLTLLQTLRQASGTNATLLSTITQKLQNFARREECVGYLAYILSSLPEEDDRIRIIAGHLLKDIARCILDASPDVLTFAKSAVLMAVNDPSIMIRHAAAQAIVAFLEILEPRNWPECLQQLVHMLEVAGGDQQEAALGVLQQACDKYPEKLDLEIDGSWSLKYTLPVFIVLSDHPNAKMRAHAIACLSSFASIGCDSLFERIDAFIACLLKRASDEDPAVHRHVCQTLVLLLASRPEKLMPEMVNVAEYMLYSTKDKHENVALQACDFWLTFAEAPDLAPNLRPFLAKVSPVLLDCMVHSEDDLLLNERYDDNVAVHDRYTGIEPRPWNLRQYAAAALDALAVRFGADLLNVLLEPLQTKLRNDDWLQCESGILALGAIAPGCIDAIKPHLPTLVPYLFDALNHPQPLMRSHTCWTLGRYASWCSQSISPEHKTPIFVPTLQGLLRMMIDDNQLVQKAACSAFAALEEEAGPELAPYLELVLRKFLISFQKYAKSNILVLYDAVETLADAVGSALQSPTYVEILMPSLLERWSKLKDDNDELILLLQCLASVTIAMGPAVLPYATPIFDRCHAIVHTFLRQYETCQQDPEMNQPDRSLFAAFDILYGLMQGLGMELEQHIMGSQPNIFELLINCMKHPYAAVRQSGYALVGGMSKNCFPLLRPQVSRIMQCVTVQLDPGPKVEFVSACNNAAWAAGEIALRFGRDEAEFRQWVHPLVSQLIPILRHPKAPPKLLEDAAVSIGRIGLMHPALVAPLLPEFAHAWCQALYEIRENEEKDSAFRGLCTLVQMNPAGIKKSLLCFCDAIVQWKQPSLELNDMFQQLLNGFKQPDAVGWAAQVVQFPPATQEALAARYGV</sequence>
<comment type="subcellular location">
    <subcellularLocation>
        <location evidence="1">Cytoplasm</location>
    </subcellularLocation>
</comment>
<evidence type="ECO:0000256" key="4">
    <source>
        <dbReference type="ARBA" id="ARBA00022737"/>
    </source>
</evidence>
<dbReference type="EMBL" id="MNAD01000201">
    <property type="protein sequence ID" value="OJT15065.1"/>
    <property type="molecule type" value="Genomic_DNA"/>
</dbReference>
<keyword evidence="4" id="KW-0677">Repeat</keyword>
<dbReference type="STRING" id="154538.A0A1M2W5C9"/>
<dbReference type="InterPro" id="IPR016024">
    <property type="entry name" value="ARM-type_fold"/>
</dbReference>
<reference evidence="7 8" key="1">
    <citation type="submission" date="2016-10" db="EMBL/GenBank/DDBJ databases">
        <title>Genome sequence of the basidiomycete white-rot fungus Trametes pubescens.</title>
        <authorList>
            <person name="Makela M.R."/>
            <person name="Granchi Z."/>
            <person name="Peng M."/>
            <person name="De Vries R.P."/>
            <person name="Grigoriev I."/>
            <person name="Riley R."/>
            <person name="Hilden K."/>
        </authorList>
    </citation>
    <scope>NUCLEOTIDE SEQUENCE [LARGE SCALE GENOMIC DNA]</scope>
    <source>
        <strain evidence="7 8">FBCC735</strain>
    </source>
</reference>
<evidence type="ECO:0000256" key="5">
    <source>
        <dbReference type="ARBA" id="ARBA00022927"/>
    </source>
</evidence>
<evidence type="ECO:0000313" key="7">
    <source>
        <dbReference type="EMBL" id="OJT15065.1"/>
    </source>
</evidence>
<keyword evidence="5" id="KW-0653">Protein transport</keyword>
<feature type="chain" id="PRO_5012747465" evidence="6">
    <location>
        <begin position="24"/>
        <end position="865"/>
    </location>
</feature>
<evidence type="ECO:0000256" key="1">
    <source>
        <dbReference type="ARBA" id="ARBA00004496"/>
    </source>
</evidence>
<evidence type="ECO:0000256" key="6">
    <source>
        <dbReference type="SAM" id="SignalP"/>
    </source>
</evidence>
<keyword evidence="6" id="KW-0732">Signal</keyword>
<dbReference type="SUPFAM" id="SSF48371">
    <property type="entry name" value="ARM repeat"/>
    <property type="match status" value="1"/>
</dbReference>
<evidence type="ECO:0000256" key="3">
    <source>
        <dbReference type="ARBA" id="ARBA00022490"/>
    </source>
</evidence>
<keyword evidence="3" id="KW-0963">Cytoplasm</keyword>
<keyword evidence="2" id="KW-0813">Transport</keyword>
<protein>
    <submittedName>
        <fullName evidence="7">Importin subunit beta-2</fullName>
    </submittedName>
</protein>
<dbReference type="InterPro" id="IPR040122">
    <property type="entry name" value="Importin_beta"/>
</dbReference>
<dbReference type="GO" id="GO:0005737">
    <property type="term" value="C:cytoplasm"/>
    <property type="evidence" value="ECO:0007669"/>
    <property type="project" value="UniProtKB-SubCell"/>
</dbReference>
<dbReference type="GO" id="GO:0006606">
    <property type="term" value="P:protein import into nucleus"/>
    <property type="evidence" value="ECO:0007669"/>
    <property type="project" value="InterPro"/>
</dbReference>
<dbReference type="AlphaFoldDB" id="A0A1M2W5C9"/>
<feature type="signal peptide" evidence="6">
    <location>
        <begin position="1"/>
        <end position="23"/>
    </location>
</feature>
<dbReference type="Pfam" id="PF13513">
    <property type="entry name" value="HEAT_EZ"/>
    <property type="match status" value="1"/>
</dbReference>
<dbReference type="Proteomes" id="UP000184267">
    <property type="component" value="Unassembled WGS sequence"/>
</dbReference>
<gene>
    <name evidence="7" type="ORF">TRAPUB_8382</name>
</gene>
<dbReference type="InterPro" id="IPR011989">
    <property type="entry name" value="ARM-like"/>
</dbReference>
<evidence type="ECO:0000313" key="8">
    <source>
        <dbReference type="Proteomes" id="UP000184267"/>
    </source>
</evidence>
<comment type="caution">
    <text evidence="7">The sequence shown here is derived from an EMBL/GenBank/DDBJ whole genome shotgun (WGS) entry which is preliminary data.</text>
</comment>
<keyword evidence="8" id="KW-1185">Reference proteome</keyword>
<name>A0A1M2W5C9_TRAPU</name>
<dbReference type="OrthoDB" id="951172at2759"/>
<dbReference type="OMA" id="SNIMMEY"/>